<dbReference type="EMBL" id="CP076129">
    <property type="protein sequence ID" value="QWG09367.1"/>
    <property type="molecule type" value="Genomic_DNA"/>
</dbReference>
<gene>
    <name evidence="1" type="ORF">KM029_22435</name>
</gene>
<accession>A0ABX8H227</accession>
<proteinExistence type="predicted"/>
<name>A0ABX8H227_9BACT</name>
<protein>
    <submittedName>
        <fullName evidence="1">Uncharacterized protein</fullName>
    </submittedName>
</protein>
<sequence length="89" mass="10451">MTDKEESKDFENTNFKFDLGELMFETLRVGLENRAYLDEILGRQLELEAKIDGTELDMDDVNEKLVYLRKQILDNTKEDIIDVVAKYSK</sequence>
<evidence type="ECO:0000313" key="1">
    <source>
        <dbReference type="EMBL" id="QWG09367.1"/>
    </source>
</evidence>
<reference evidence="1 2" key="1">
    <citation type="submission" date="2021-05" db="EMBL/GenBank/DDBJ databases">
        <title>Comparative genomic studies on the polysaccharide-degrading batcterial strains of the Flammeovirga genus.</title>
        <authorList>
            <person name="Zewei F."/>
            <person name="Zheng Z."/>
            <person name="Yu L."/>
            <person name="Ruyue G."/>
            <person name="Yanhong M."/>
            <person name="Yuanyuan C."/>
            <person name="Jingyan G."/>
            <person name="Wenjun H."/>
        </authorList>
    </citation>
    <scope>NUCLEOTIDE SEQUENCE [LARGE SCALE GENOMIC DNA]</scope>
    <source>
        <strain evidence="1 2">YS10</strain>
    </source>
</reference>
<keyword evidence="2" id="KW-1185">Reference proteome</keyword>
<dbReference type="RefSeq" id="WP_144076044.1">
    <property type="nucleotide sequence ID" value="NZ_CP076129.1"/>
</dbReference>
<organism evidence="1 2">
    <name type="scientific">Flammeovirga kamogawensis</name>
    <dbReference type="NCBI Taxonomy" id="373891"/>
    <lineage>
        <taxon>Bacteria</taxon>
        <taxon>Pseudomonadati</taxon>
        <taxon>Bacteroidota</taxon>
        <taxon>Cytophagia</taxon>
        <taxon>Cytophagales</taxon>
        <taxon>Flammeovirgaceae</taxon>
        <taxon>Flammeovirga</taxon>
    </lineage>
</organism>
<evidence type="ECO:0000313" key="2">
    <source>
        <dbReference type="Proteomes" id="UP000682802"/>
    </source>
</evidence>
<dbReference type="Proteomes" id="UP000682802">
    <property type="component" value="Chromosome 2"/>
</dbReference>